<feature type="compositionally biased region" description="Basic and acidic residues" evidence="4">
    <location>
        <begin position="172"/>
        <end position="189"/>
    </location>
</feature>
<dbReference type="InterPro" id="IPR009053">
    <property type="entry name" value="Prefoldin"/>
</dbReference>
<reference evidence="6" key="1">
    <citation type="submission" date="2021-11" db="EMBL/GenBank/DDBJ databases">
        <authorList>
            <person name="Herlambang A."/>
            <person name="Guo Y."/>
            <person name="Takashima Y."/>
            <person name="Nishizawa T."/>
        </authorList>
    </citation>
    <scope>NUCLEOTIDE SEQUENCE</scope>
    <source>
        <strain evidence="6">E1425</strain>
    </source>
</reference>
<accession>A0A9P3H255</accession>
<name>A0A9P3H255_9FUNG</name>
<evidence type="ECO:0000256" key="3">
    <source>
        <dbReference type="ARBA" id="ARBA00038295"/>
    </source>
</evidence>
<dbReference type="AlphaFoldDB" id="A0A9P3H255"/>
<dbReference type="PANTHER" id="PTHR15111">
    <property type="entry name" value="RNA POLYMERASE II SUBUNIT 5-MEDIATING PROTEIN NNX3"/>
    <property type="match status" value="1"/>
</dbReference>
<dbReference type="Proteomes" id="UP000827284">
    <property type="component" value="Unassembled WGS sequence"/>
</dbReference>
<dbReference type="GO" id="GO:0003682">
    <property type="term" value="F:chromatin binding"/>
    <property type="evidence" value="ECO:0007669"/>
    <property type="project" value="TreeGrafter"/>
</dbReference>
<evidence type="ECO:0000313" key="7">
    <source>
        <dbReference type="Proteomes" id="UP000827284"/>
    </source>
</evidence>
<dbReference type="PANTHER" id="PTHR15111:SF0">
    <property type="entry name" value="UNCONVENTIONAL PREFOLDIN RPB5 INTERACTOR 1"/>
    <property type="match status" value="1"/>
</dbReference>
<dbReference type="GO" id="GO:0000122">
    <property type="term" value="P:negative regulation of transcription by RNA polymerase II"/>
    <property type="evidence" value="ECO:0007669"/>
    <property type="project" value="TreeGrafter"/>
</dbReference>
<evidence type="ECO:0000256" key="2">
    <source>
        <dbReference type="ARBA" id="ARBA00023242"/>
    </source>
</evidence>
<dbReference type="SUPFAM" id="SSF46579">
    <property type="entry name" value="Prefoldin"/>
    <property type="match status" value="1"/>
</dbReference>
<feature type="region of interest" description="Disordered" evidence="4">
    <location>
        <begin position="510"/>
        <end position="578"/>
    </location>
</feature>
<dbReference type="OrthoDB" id="21413at2759"/>
<comment type="subcellular location">
    <subcellularLocation>
        <location evidence="1">Nucleus</location>
    </subcellularLocation>
</comment>
<dbReference type="GO" id="GO:0005634">
    <property type="term" value="C:nucleus"/>
    <property type="evidence" value="ECO:0007669"/>
    <property type="project" value="UniProtKB-SubCell"/>
</dbReference>
<feature type="compositionally biased region" description="Acidic residues" evidence="4">
    <location>
        <begin position="207"/>
        <end position="226"/>
    </location>
</feature>
<evidence type="ECO:0000313" key="6">
    <source>
        <dbReference type="EMBL" id="GJJ68644.1"/>
    </source>
</evidence>
<evidence type="ECO:0000259" key="5">
    <source>
        <dbReference type="Pfam" id="PF12927"/>
    </source>
</evidence>
<feature type="domain" description="DUF3835" evidence="5">
    <location>
        <begin position="623"/>
        <end position="669"/>
    </location>
</feature>
<evidence type="ECO:0000256" key="4">
    <source>
        <dbReference type="SAM" id="MobiDB-lite"/>
    </source>
</evidence>
<proteinExistence type="inferred from homology"/>
<dbReference type="GO" id="GO:0019212">
    <property type="term" value="F:phosphatase inhibitor activity"/>
    <property type="evidence" value="ECO:0007669"/>
    <property type="project" value="TreeGrafter"/>
</dbReference>
<feature type="domain" description="DUF3835" evidence="5">
    <location>
        <begin position="708"/>
        <end position="739"/>
    </location>
</feature>
<keyword evidence="7" id="KW-1185">Reference proteome</keyword>
<dbReference type="Gene3D" id="1.10.287.370">
    <property type="match status" value="1"/>
</dbReference>
<dbReference type="EMBL" id="BQFW01000002">
    <property type="protein sequence ID" value="GJJ68644.1"/>
    <property type="molecule type" value="Genomic_DNA"/>
</dbReference>
<dbReference type="InterPro" id="IPR052255">
    <property type="entry name" value="RNA_pol_II_subunit5-mediator"/>
</dbReference>
<feature type="compositionally biased region" description="Acidic residues" evidence="4">
    <location>
        <begin position="697"/>
        <end position="716"/>
    </location>
</feature>
<organism evidence="6 7">
    <name type="scientific">Entomortierella parvispora</name>
    <dbReference type="NCBI Taxonomy" id="205924"/>
    <lineage>
        <taxon>Eukaryota</taxon>
        <taxon>Fungi</taxon>
        <taxon>Fungi incertae sedis</taxon>
        <taxon>Mucoromycota</taxon>
        <taxon>Mortierellomycotina</taxon>
        <taxon>Mortierellomycetes</taxon>
        <taxon>Mortierellales</taxon>
        <taxon>Mortierellaceae</taxon>
        <taxon>Entomortierella</taxon>
    </lineage>
</organism>
<protein>
    <submittedName>
        <fullName evidence="6">Unconventional prefoldin RPB5 interactor 1</fullName>
    </submittedName>
</protein>
<feature type="compositionally biased region" description="Low complexity" evidence="4">
    <location>
        <begin position="275"/>
        <end position="295"/>
    </location>
</feature>
<dbReference type="Pfam" id="PF12927">
    <property type="entry name" value="DUF3835"/>
    <property type="match status" value="2"/>
</dbReference>
<dbReference type="Pfam" id="PF02996">
    <property type="entry name" value="Prefoldin"/>
    <property type="match status" value="1"/>
</dbReference>
<reference evidence="6" key="2">
    <citation type="journal article" date="2022" name="Microbiol. Resour. Announc.">
        <title>Whole-Genome Sequence of Entomortierella parvispora E1425, a Mucoromycotan Fungus Associated with Burkholderiaceae-Related Endosymbiotic Bacteria.</title>
        <authorList>
            <person name="Herlambang A."/>
            <person name="Guo Y."/>
            <person name="Takashima Y."/>
            <person name="Narisawa K."/>
            <person name="Ohta H."/>
            <person name="Nishizawa T."/>
        </authorList>
    </citation>
    <scope>NUCLEOTIDE SEQUENCE</scope>
    <source>
        <strain evidence="6">E1425</strain>
    </source>
</reference>
<feature type="compositionally biased region" description="Polar residues" evidence="4">
    <location>
        <begin position="303"/>
        <end position="320"/>
    </location>
</feature>
<comment type="similarity">
    <text evidence="3">Belongs to the RNA polymerase II subunit 5-mediating protein family.</text>
</comment>
<dbReference type="GO" id="GO:0003714">
    <property type="term" value="F:transcription corepressor activity"/>
    <property type="evidence" value="ECO:0007669"/>
    <property type="project" value="TreeGrafter"/>
</dbReference>
<dbReference type="InterPro" id="IPR004127">
    <property type="entry name" value="Prefoldin_subunit_alpha"/>
</dbReference>
<dbReference type="CDD" id="cd23159">
    <property type="entry name" value="Prefoldin_URI1"/>
    <property type="match status" value="1"/>
</dbReference>
<keyword evidence="2" id="KW-0539">Nucleus</keyword>
<evidence type="ECO:0000256" key="1">
    <source>
        <dbReference type="ARBA" id="ARBA00004123"/>
    </source>
</evidence>
<gene>
    <name evidence="6" type="ORF">EMPS_00990</name>
</gene>
<sequence length="747" mass="82714">MDRDSETAELANYFSKFSAALTRLDEELARWKNYESDYEALKTTLLDLPKETSHSVMVPFGNLAFMPGKLVHTNEVLVMLGDNWFVDRSAVQAAEIVDRRMELVQENITKIKAQEEAIRTKSGVAPGLLGRQEYNEEGLPIVEITEPYFSDDEEGAEKKETPAGLLPFSQKTPEEQAADRAILDRLAELEREDEERERRREAGEIVTSDEETSESEEEDYDDGESEDEHRPKALDSDEEYEEEVWEHSGNESEEDEREEDLSPRKTVRFADQVAKAMKPSQASSSSSTIKTKSPSDIFDQMRSKQQAARNTGSGPMVNMSNLESTFSNLMGTPAAAPRKKPLIVEVDETPALAPEAPALKSSLKPTPKKQSLFKQSKIQEVVEKPLIKEVVQPAAAAQEEIQQPPKKLSKFAMARAAAAAGGSTAPAVQAAASSAPIIAPSAKPAKLGVSDLVFEREVPSVAPTMPGFSHVVERNVTPAVVKETAPPTSSITGFKDVVENTFTKPAPAKDVIENTFTKPSGIPEVGSSSEGRKKSLFRQQQQQPQQQSARRMLPESAFPDSSYGLDEGDEYDVTPVPSISARPPNVVVASSADKGKAPIKPAMKTIPVVASSKLRDTALLKGSVVEREEIESVDEDELEDDMLMRQVVSEYQERRQAMIAQHGAFNREDIERIWEQQVVIPPGMMIPETPIEIVHDMDEDDYEEEDDEEEEEEEAVQETVVDDRNQPPKKLSLFRAARLTGSLSKQE</sequence>
<feature type="region of interest" description="Disordered" evidence="4">
    <location>
        <begin position="697"/>
        <end position="733"/>
    </location>
</feature>
<dbReference type="InterPro" id="IPR024325">
    <property type="entry name" value="DUF3835"/>
</dbReference>
<comment type="caution">
    <text evidence="6">The sequence shown here is derived from an EMBL/GenBank/DDBJ whole genome shotgun (WGS) entry which is preliminary data.</text>
</comment>
<feature type="region of interest" description="Disordered" evidence="4">
    <location>
        <begin position="152"/>
        <end position="320"/>
    </location>
</feature>